<gene>
    <name evidence="1" type="ORF">INT47_000751</name>
</gene>
<reference evidence="1" key="1">
    <citation type="submission" date="2020-12" db="EMBL/GenBank/DDBJ databases">
        <title>Metabolic potential, ecology and presence of endohyphal bacteria is reflected in genomic diversity of Mucoromycotina.</title>
        <authorList>
            <person name="Muszewska A."/>
            <person name="Okrasinska A."/>
            <person name="Steczkiewicz K."/>
            <person name="Drgas O."/>
            <person name="Orlowska M."/>
            <person name="Perlinska-Lenart U."/>
            <person name="Aleksandrzak-Piekarczyk T."/>
            <person name="Szatraj K."/>
            <person name="Zielenkiewicz U."/>
            <person name="Pilsyk S."/>
            <person name="Malc E."/>
            <person name="Mieczkowski P."/>
            <person name="Kruszewska J.S."/>
            <person name="Biernat P."/>
            <person name="Pawlowska J."/>
        </authorList>
    </citation>
    <scope>NUCLEOTIDE SEQUENCE</scope>
    <source>
        <strain evidence="1">WA0000017839</strain>
    </source>
</reference>
<evidence type="ECO:0000313" key="2">
    <source>
        <dbReference type="Proteomes" id="UP000603453"/>
    </source>
</evidence>
<keyword evidence="2" id="KW-1185">Reference proteome</keyword>
<evidence type="ECO:0000313" key="1">
    <source>
        <dbReference type="EMBL" id="KAG2198835.1"/>
    </source>
</evidence>
<dbReference type="EMBL" id="JAEPRD010000104">
    <property type="protein sequence ID" value="KAG2198835.1"/>
    <property type="molecule type" value="Genomic_DNA"/>
</dbReference>
<name>A0A8H7QV46_9FUNG</name>
<organism evidence="1 2">
    <name type="scientific">Mucor saturninus</name>
    <dbReference type="NCBI Taxonomy" id="64648"/>
    <lineage>
        <taxon>Eukaryota</taxon>
        <taxon>Fungi</taxon>
        <taxon>Fungi incertae sedis</taxon>
        <taxon>Mucoromycota</taxon>
        <taxon>Mucoromycotina</taxon>
        <taxon>Mucoromycetes</taxon>
        <taxon>Mucorales</taxon>
        <taxon>Mucorineae</taxon>
        <taxon>Mucoraceae</taxon>
        <taxon>Mucor</taxon>
    </lineage>
</organism>
<dbReference type="OrthoDB" id="2265221at2759"/>
<protein>
    <submittedName>
        <fullName evidence="1">Uncharacterized protein</fullName>
    </submittedName>
</protein>
<proteinExistence type="predicted"/>
<dbReference type="AlphaFoldDB" id="A0A8H7QV46"/>
<dbReference type="Proteomes" id="UP000603453">
    <property type="component" value="Unassembled WGS sequence"/>
</dbReference>
<comment type="caution">
    <text evidence="1">The sequence shown here is derived from an EMBL/GenBank/DDBJ whole genome shotgun (WGS) entry which is preliminary data.</text>
</comment>
<accession>A0A8H7QV46</accession>
<sequence>MSVTRNQAICILFYADYTPENVEKYTAQINQMENCDICWTVNEREPVVVSNLRILGGATLYHRYPQDDEDLNIIEPKDPEDADTELQTYSQALIFLNHTFCTEPQNSILYEQKAITIGNVFEVVSKYTSIFDLKSAKQFSVWLRTNNADLLKVKESRKNKVRSRLISVLKEEYRDFLVESISKYLPRFQSKMKSLIEEDFVIIGYCRKSPSQETEETRLKLLQKMVKNLRSRAFAQKVFVSASSKASDPLHERDLPPAIQNKLDNVDGNTQDFLEYVYSTEENLCIVATDFTGITTRPTDIVKLLCTNKSIKKVAIETFHTSNDVWIYDSETILADNSLLERFNSRKKPVHRSTNF</sequence>